<feature type="domain" description="Protein export membrane protein SecD/SecF C-terminal" evidence="11">
    <location>
        <begin position="493"/>
        <end position="662"/>
    </location>
</feature>
<keyword evidence="3 9" id="KW-1003">Cell membrane</keyword>
<feature type="transmembrane region" description="Helical" evidence="9">
    <location>
        <begin position="962"/>
        <end position="985"/>
    </location>
</feature>
<feature type="domain" description="Protein export membrane protein SecD/SecF C-terminal" evidence="11">
    <location>
        <begin position="804"/>
        <end position="989"/>
    </location>
</feature>
<dbReference type="Pfam" id="PF21760">
    <property type="entry name" value="SecD_1st"/>
    <property type="match status" value="1"/>
</dbReference>
<evidence type="ECO:0000256" key="6">
    <source>
        <dbReference type="ARBA" id="ARBA00022989"/>
    </source>
</evidence>
<organism evidence="14 15">
    <name type="scientific">Butyricimonas hominis</name>
    <dbReference type="NCBI Taxonomy" id="2763032"/>
    <lineage>
        <taxon>Bacteria</taxon>
        <taxon>Pseudomonadati</taxon>
        <taxon>Bacteroidota</taxon>
        <taxon>Bacteroidia</taxon>
        <taxon>Bacteroidales</taxon>
        <taxon>Odoribacteraceae</taxon>
        <taxon>Butyricimonas</taxon>
    </lineage>
</organism>
<dbReference type="NCBIfam" id="TIGR00966">
    <property type="entry name" value="transloc_SecF"/>
    <property type="match status" value="1"/>
</dbReference>
<feature type="transmembrane region" description="Helical" evidence="9">
    <location>
        <begin position="544"/>
        <end position="562"/>
    </location>
</feature>
<dbReference type="SUPFAM" id="SSF82866">
    <property type="entry name" value="Multidrug efflux transporter AcrB transmembrane domain"/>
    <property type="match status" value="2"/>
</dbReference>
<keyword evidence="4 9" id="KW-0812">Transmembrane</keyword>
<keyword evidence="8 9" id="KW-0472">Membrane</keyword>
<evidence type="ECO:0000256" key="4">
    <source>
        <dbReference type="ARBA" id="ARBA00022692"/>
    </source>
</evidence>
<keyword evidence="6 9" id="KW-1133">Transmembrane helix</keyword>
<dbReference type="InterPro" id="IPR005665">
    <property type="entry name" value="SecF_bac"/>
</dbReference>
<evidence type="ECO:0000256" key="3">
    <source>
        <dbReference type="ARBA" id="ARBA00022475"/>
    </source>
</evidence>
<comment type="subunit">
    <text evidence="9">Forms a complex with SecF. Part of the essential Sec protein translocation apparatus which comprises SecA, SecYEG and auxiliary proteins SecDF. Other proteins may also be involved.</text>
</comment>
<dbReference type="InterPro" id="IPR048631">
    <property type="entry name" value="SecD_1st"/>
</dbReference>
<name>A0ABR7D7C7_9BACT</name>
<feature type="transmembrane region" description="Helical" evidence="9">
    <location>
        <begin position="937"/>
        <end position="956"/>
    </location>
</feature>
<evidence type="ECO:0000259" key="11">
    <source>
        <dbReference type="Pfam" id="PF02355"/>
    </source>
</evidence>
<dbReference type="NCBIfam" id="TIGR00916">
    <property type="entry name" value="2A0604s01"/>
    <property type="match status" value="1"/>
</dbReference>
<dbReference type="InterPro" id="IPR022645">
    <property type="entry name" value="SecD/SecF_bac"/>
</dbReference>
<keyword evidence="15" id="KW-1185">Reference proteome</keyword>
<dbReference type="Gene3D" id="3.30.70.3220">
    <property type="match status" value="1"/>
</dbReference>
<comment type="subcellular location">
    <subcellularLocation>
        <location evidence="1 9">Cell membrane</location>
        <topology evidence="1 9">Multi-pass membrane protein</topology>
    </subcellularLocation>
</comment>
<dbReference type="Pfam" id="PF02355">
    <property type="entry name" value="SecD_SecF_C"/>
    <property type="match status" value="2"/>
</dbReference>
<evidence type="ECO:0000256" key="1">
    <source>
        <dbReference type="ARBA" id="ARBA00004651"/>
    </source>
</evidence>
<evidence type="ECO:0000256" key="8">
    <source>
        <dbReference type="ARBA" id="ARBA00023136"/>
    </source>
</evidence>
<evidence type="ECO:0000259" key="12">
    <source>
        <dbReference type="Pfam" id="PF21760"/>
    </source>
</evidence>
<keyword evidence="2 9" id="KW-0813">Transport</keyword>
<comment type="similarity">
    <text evidence="10">Belongs to the SecD/SecF family. SecF subfamily.</text>
</comment>
<evidence type="ECO:0000256" key="9">
    <source>
        <dbReference type="HAMAP-Rule" id="MF_01463"/>
    </source>
</evidence>
<dbReference type="Gene3D" id="3.30.1360.200">
    <property type="match status" value="1"/>
</dbReference>
<dbReference type="HAMAP" id="MF_01463_B">
    <property type="entry name" value="SecD_B"/>
    <property type="match status" value="1"/>
</dbReference>
<feature type="transmembrane region" description="Helical" evidence="9">
    <location>
        <begin position="514"/>
        <end position="532"/>
    </location>
</feature>
<dbReference type="InterPro" id="IPR054384">
    <property type="entry name" value="SecDF_P1_head"/>
</dbReference>
<dbReference type="Pfam" id="PF22599">
    <property type="entry name" value="SecDF_P1_head"/>
    <property type="match status" value="1"/>
</dbReference>
<dbReference type="NCBIfam" id="NF009585">
    <property type="entry name" value="PRK13024.1-5"/>
    <property type="match status" value="1"/>
</dbReference>
<feature type="transmembrane region" description="Helical" evidence="9">
    <location>
        <begin position="886"/>
        <end position="906"/>
    </location>
</feature>
<dbReference type="PANTHER" id="PTHR30081">
    <property type="entry name" value="PROTEIN-EXPORT MEMBRANE PROTEIN SEC"/>
    <property type="match status" value="1"/>
</dbReference>
<evidence type="ECO:0000313" key="14">
    <source>
        <dbReference type="EMBL" id="MBC5623220.1"/>
    </source>
</evidence>
<feature type="transmembrane region" description="Helical" evidence="9">
    <location>
        <begin position="695"/>
        <end position="713"/>
    </location>
</feature>
<dbReference type="InterPro" id="IPR048634">
    <property type="entry name" value="SecD_SecF_C"/>
</dbReference>
<feature type="transmembrane region" description="Helical" evidence="9">
    <location>
        <begin position="637"/>
        <end position="661"/>
    </location>
</feature>
<evidence type="ECO:0000256" key="5">
    <source>
        <dbReference type="ARBA" id="ARBA00022927"/>
    </source>
</evidence>
<sequence>MQNKGAITLLAVALALVSLYQLFFTYKTNQVERAASAFANGDPAKEKQYLDSIANQTVYNFLGLAKFTYKECKELELNLGLDLKGGMNVTMEVDVVDVVKSLANHSTDPAFNQAIEEAVKMRVSSPKDFVTLFGEAFEKIAPGAQLASPAIFGTHEMREKIKVGATNKEVLDVVRKEAEGAIDNTFNILRTRIDRFGVAQPNIRKADISGRIIIELPGIKEPQRVRELLQGTAALEFYETYDNGRAFDAGDQAFYNYLAQADQKLAEVLQAQAKTEVVTDTASQAGVKQEENKESAILDAIKGEADSLKNLSRNDIAKEHPLFALLQPNMTREGLGTGSCVGYAFAKDTGTINAYLRMPQVRALFPRNSRLLWEMKATPEGLIGLHAIKITTRNGKAPLEGDAVVDARQDYDQQGKPVVSMSMNSEGAKTWARLTKDNVNRSIAIVIDGVVASSPNVMNEIKGGSSQISGRFDVKEAGDLANILKSGKLPAPARIIADEVVGASLGQEAIQSGMWSFIIAFVLVLAYMLFFYSKSAGLAADIALLANLFFLFGILASIGAVLTLPGIAGIVLTMGMAVDANVLIYERIQEELRAGKGLKLAIKEGYSNAYSAIIDGQLTTLITGFILYYFGEGPIKGFATTLIIGILSSLFTAIFITRLILERAAKKSDNVTFTTPLTANWLRNTKFPFLQKRKISYTISGIAIIICFVSLFTRGLDKGIDFVGGRTYTVTFAQDVQVGDVAEQLAEVYGSAPEVKTVGTANNVKITTKYRIEESGADVDANVDSLLYVGLQNILPAGTDYETFRSVNLQQTQKIGPAVAEDMTRAAIWSVLFALLGIFIYIMVRFSKWQYGAGAVVGLAHNTIIVIGAFSLFAGLLPFSMEIDQAFIAAVLTVVGYSINDTVVVFDRIREYRKLYPKRDDGQVVNDALNSTLRRTFSTSLSTIVVLLAIFIFGGASIKGFIFALLVGIVVGTYSSLFIATPISFDLSRRFGKKSEEKK</sequence>
<feature type="transmembrane region" description="Helical" evidence="9">
    <location>
        <begin position="568"/>
        <end position="588"/>
    </location>
</feature>
<dbReference type="Proteomes" id="UP000646484">
    <property type="component" value="Unassembled WGS sequence"/>
</dbReference>
<dbReference type="NCBIfam" id="TIGR01129">
    <property type="entry name" value="secD"/>
    <property type="match status" value="1"/>
</dbReference>
<comment type="function">
    <text evidence="9">Part of the Sec protein translocase complex. Interacts with the SecYEG preprotein conducting channel. SecDF uses the proton motive force (PMF) to complete protein translocation after the ATP-dependent function of SecA.</text>
</comment>
<dbReference type="Gene3D" id="1.20.1640.10">
    <property type="entry name" value="Multidrug efflux transporter AcrB transmembrane domain"/>
    <property type="match status" value="2"/>
</dbReference>
<dbReference type="Pfam" id="PF07549">
    <property type="entry name" value="Sec_GG"/>
    <property type="match status" value="2"/>
</dbReference>
<evidence type="ECO:0000259" key="13">
    <source>
        <dbReference type="Pfam" id="PF22599"/>
    </source>
</evidence>
<comment type="subunit">
    <text evidence="10">Forms a complex with SecD. Part of the essential Sec protein translocation apparatus which comprises SecA, SecYEG and auxiliary proteins SecDF. Other proteins may also be involved.</text>
</comment>
<dbReference type="InterPro" id="IPR055344">
    <property type="entry name" value="SecD_SecF_C_bact"/>
</dbReference>
<evidence type="ECO:0000313" key="15">
    <source>
        <dbReference type="Proteomes" id="UP000646484"/>
    </source>
</evidence>
<comment type="caution">
    <text evidence="9">Lacks conserved residue(s) required for the propagation of feature annotation.</text>
</comment>
<feature type="domain" description="Protein translocase subunit SecDF P1" evidence="12">
    <location>
        <begin position="183"/>
        <end position="239"/>
    </location>
</feature>
<proteinExistence type="inferred from homology"/>
<evidence type="ECO:0000256" key="7">
    <source>
        <dbReference type="ARBA" id="ARBA00023010"/>
    </source>
</evidence>
<evidence type="ECO:0000256" key="2">
    <source>
        <dbReference type="ARBA" id="ARBA00022448"/>
    </source>
</evidence>
<keyword evidence="5 9" id="KW-0653">Protein transport</keyword>
<dbReference type="RefSeq" id="WP_186978302.1">
    <property type="nucleotide sequence ID" value="NZ_JACOOH010000009.1"/>
</dbReference>
<dbReference type="InterPro" id="IPR022813">
    <property type="entry name" value="SecD/SecF_arch_bac"/>
</dbReference>
<feature type="transmembrane region" description="Helical" evidence="9">
    <location>
        <begin position="851"/>
        <end position="874"/>
    </location>
</feature>
<reference evidence="14 15" key="1">
    <citation type="submission" date="2020-08" db="EMBL/GenBank/DDBJ databases">
        <title>Genome public.</title>
        <authorList>
            <person name="Liu C."/>
            <person name="Sun Q."/>
        </authorList>
    </citation>
    <scope>NUCLEOTIDE SEQUENCE [LARGE SCALE GENOMIC DNA]</scope>
    <source>
        <strain evidence="14 15">NSJ-56</strain>
    </source>
</reference>
<comment type="caution">
    <text evidence="14">The sequence shown here is derived from an EMBL/GenBank/DDBJ whole genome shotgun (WGS) entry which is preliminary data.</text>
</comment>
<feature type="domain" description="SecDF P1 head subdomain" evidence="13">
    <location>
        <begin position="396"/>
        <end position="491"/>
    </location>
</feature>
<dbReference type="HAMAP" id="MF_01464_B">
    <property type="entry name" value="SecF_B"/>
    <property type="match status" value="1"/>
</dbReference>
<feature type="transmembrane region" description="Helical" evidence="9">
    <location>
        <begin position="826"/>
        <end position="844"/>
    </location>
</feature>
<protein>
    <recommendedName>
        <fullName evidence="9 10">Multifunctional fusion protein</fullName>
    </recommendedName>
    <domain>
        <recommendedName>
            <fullName evidence="9">Protein translocase subunit SecD</fullName>
        </recommendedName>
    </domain>
    <domain>
        <recommendedName>
            <fullName evidence="10">Protein-export membrane protein SecF</fullName>
        </recommendedName>
    </domain>
</protein>
<gene>
    <name evidence="14" type="primary">secDF</name>
    <name evidence="9" type="synonym">secD</name>
    <name evidence="10" type="synonym">secF</name>
    <name evidence="14" type="ORF">H8S64_19165</name>
</gene>
<keyword evidence="7 9" id="KW-0811">Translocation</keyword>
<accession>A0ABR7D7C7</accession>
<dbReference type="EMBL" id="JACOOH010000009">
    <property type="protein sequence ID" value="MBC5623220.1"/>
    <property type="molecule type" value="Genomic_DNA"/>
</dbReference>
<comment type="similarity">
    <text evidence="9">Belongs to the SecD/SecF family. SecD subfamily.</text>
</comment>
<evidence type="ECO:0000256" key="10">
    <source>
        <dbReference type="HAMAP-Rule" id="MF_01464"/>
    </source>
</evidence>
<dbReference type="PANTHER" id="PTHR30081:SF1">
    <property type="entry name" value="PROTEIN TRANSLOCASE SUBUNIT SECD"/>
    <property type="match status" value="1"/>
</dbReference>
<dbReference type="InterPro" id="IPR005791">
    <property type="entry name" value="SecD"/>
</dbReference>
<dbReference type="InterPro" id="IPR022646">
    <property type="entry name" value="SecD/SecF_CS"/>
</dbReference>
<dbReference type="PRINTS" id="PR01755">
    <property type="entry name" value="SECFTRNLCASE"/>
</dbReference>
<feature type="transmembrane region" description="Helical" evidence="9">
    <location>
        <begin position="609"/>
        <end position="631"/>
    </location>
</feature>